<evidence type="ECO:0000256" key="1">
    <source>
        <dbReference type="SAM" id="MobiDB-lite"/>
    </source>
</evidence>
<keyword evidence="3" id="KW-1185">Reference proteome</keyword>
<dbReference type="AlphaFoldDB" id="E3LA75"/>
<dbReference type="RefSeq" id="XP_003337853.1">
    <property type="nucleotide sequence ID" value="XM_003337805.1"/>
</dbReference>
<accession>E3LA75</accession>
<feature type="region of interest" description="Disordered" evidence="1">
    <location>
        <begin position="1"/>
        <end position="76"/>
    </location>
</feature>
<evidence type="ECO:0000313" key="2">
    <source>
        <dbReference type="EMBL" id="EFP93434.1"/>
    </source>
</evidence>
<dbReference type="GeneID" id="10537301"/>
<reference key="1">
    <citation type="submission" date="2007-01" db="EMBL/GenBank/DDBJ databases">
        <title>The Genome Sequence of Puccinia graminis f. sp. tritici Strain CRL 75-36-700-3.</title>
        <authorList>
            <consortium name="The Broad Institute Genome Sequencing Platform"/>
            <person name="Birren B."/>
            <person name="Lander E."/>
            <person name="Galagan J."/>
            <person name="Nusbaum C."/>
            <person name="Devon K."/>
            <person name="Cuomo C."/>
            <person name="Jaffe D."/>
            <person name="Butler J."/>
            <person name="Alvarez P."/>
            <person name="Gnerre S."/>
            <person name="Grabherr M."/>
            <person name="Mauceli E."/>
            <person name="Brockman W."/>
            <person name="Young S."/>
            <person name="LaButti K."/>
            <person name="Sykes S."/>
            <person name="DeCaprio D."/>
            <person name="Crawford M."/>
            <person name="Koehrsen M."/>
            <person name="Engels R."/>
            <person name="Montgomery P."/>
            <person name="Pearson M."/>
            <person name="Howarth C."/>
            <person name="Larson L."/>
            <person name="White J."/>
            <person name="Zeng Q."/>
            <person name="Kodira C."/>
            <person name="Yandava C."/>
            <person name="Alvarado L."/>
            <person name="O'Leary S."/>
            <person name="Szabo L."/>
            <person name="Dean R."/>
            <person name="Schein J."/>
        </authorList>
    </citation>
    <scope>NUCLEOTIDE SEQUENCE</scope>
    <source>
        <strain>CRL 75-36-700-3</strain>
    </source>
</reference>
<dbReference type="HOGENOM" id="CLU_054616_0_0_1"/>
<sequence length="370" mass="41997">MNMNDIIYGDDEDSSTTLPNRLDRNQSTSPIRNNCSPSEDLEEANHRDLFGSVPLDDTTMTDRPDPNPSPQDDDNVAQVCSDLQEKLELDPAHLKIALLTSKCAPEARHANSIFANAAFHQLDEAKQNGTVNHIYDEAFKEFIKTKARMFFLIPSLEAYSNNPHKNGTLARSLYYLTLDAIEKQSDDWKEEHLPPALIQETEGALGAYRNFVGVLLKYQRSHLRTLLLANILETQRISIKGAVPHRDKMIAGIYSDLPPNNEKMSRSQIEVQVAQNSVMRIRMTYARLVMVYYYAHMPSKASQWAAIDDRLRVLRTSSKRFQQAHAQLVLDKDDELFSHGRDYKSFRKEELVLPTLDDVKASLASSSSTQ</sequence>
<dbReference type="VEuPathDB" id="FungiDB:PGTG_19237"/>
<feature type="compositionally biased region" description="Polar residues" evidence="1">
    <location>
        <begin position="15"/>
        <end position="37"/>
    </location>
</feature>
<dbReference type="OrthoDB" id="10292292at2759"/>
<dbReference type="InParanoid" id="E3LA75"/>
<gene>
    <name evidence="2" type="ORF">PGTG_19237</name>
</gene>
<proteinExistence type="predicted"/>
<dbReference type="Proteomes" id="UP000008783">
    <property type="component" value="Unassembled WGS sequence"/>
</dbReference>
<protein>
    <submittedName>
        <fullName evidence="2">Uncharacterized protein</fullName>
    </submittedName>
</protein>
<dbReference type="EMBL" id="DS178393">
    <property type="protein sequence ID" value="EFP93434.1"/>
    <property type="molecule type" value="Genomic_DNA"/>
</dbReference>
<dbReference type="KEGG" id="pgr:PGTG_19237"/>
<reference evidence="3" key="2">
    <citation type="journal article" date="2011" name="Proc. Natl. Acad. Sci. U.S.A.">
        <title>Obligate biotrophy features unraveled by the genomic analysis of rust fungi.</title>
        <authorList>
            <person name="Duplessis S."/>
            <person name="Cuomo C.A."/>
            <person name="Lin Y.-C."/>
            <person name="Aerts A."/>
            <person name="Tisserant E."/>
            <person name="Veneault-Fourrey C."/>
            <person name="Joly D.L."/>
            <person name="Hacquard S."/>
            <person name="Amselem J."/>
            <person name="Cantarel B.L."/>
            <person name="Chiu R."/>
            <person name="Coutinho P.M."/>
            <person name="Feau N."/>
            <person name="Field M."/>
            <person name="Frey P."/>
            <person name="Gelhaye E."/>
            <person name="Goldberg J."/>
            <person name="Grabherr M.G."/>
            <person name="Kodira C.D."/>
            <person name="Kohler A."/>
            <person name="Kuees U."/>
            <person name="Lindquist E.A."/>
            <person name="Lucas S.M."/>
            <person name="Mago R."/>
            <person name="Mauceli E."/>
            <person name="Morin E."/>
            <person name="Murat C."/>
            <person name="Pangilinan J.L."/>
            <person name="Park R."/>
            <person name="Pearson M."/>
            <person name="Quesneville H."/>
            <person name="Rouhier N."/>
            <person name="Sakthikumar S."/>
            <person name="Salamov A.A."/>
            <person name="Schmutz J."/>
            <person name="Selles B."/>
            <person name="Shapiro H."/>
            <person name="Tanguay P."/>
            <person name="Tuskan G.A."/>
            <person name="Henrissat B."/>
            <person name="Van de Peer Y."/>
            <person name="Rouze P."/>
            <person name="Ellis J.G."/>
            <person name="Dodds P.N."/>
            <person name="Schein J.E."/>
            <person name="Zhong S."/>
            <person name="Hamelin R.C."/>
            <person name="Grigoriev I.V."/>
            <person name="Szabo L.J."/>
            <person name="Martin F."/>
        </authorList>
    </citation>
    <scope>NUCLEOTIDE SEQUENCE [LARGE SCALE GENOMIC DNA]</scope>
    <source>
        <strain evidence="3">CRL 75-36-700-3 / race SCCL</strain>
    </source>
</reference>
<organism evidence="2 3">
    <name type="scientific">Puccinia graminis f. sp. tritici (strain CRL 75-36-700-3 / race SCCL)</name>
    <name type="common">Black stem rust fungus</name>
    <dbReference type="NCBI Taxonomy" id="418459"/>
    <lineage>
        <taxon>Eukaryota</taxon>
        <taxon>Fungi</taxon>
        <taxon>Dikarya</taxon>
        <taxon>Basidiomycota</taxon>
        <taxon>Pucciniomycotina</taxon>
        <taxon>Pucciniomycetes</taxon>
        <taxon>Pucciniales</taxon>
        <taxon>Pucciniaceae</taxon>
        <taxon>Puccinia</taxon>
    </lineage>
</organism>
<evidence type="ECO:0000313" key="3">
    <source>
        <dbReference type="Proteomes" id="UP000008783"/>
    </source>
</evidence>
<name>E3LA75_PUCGT</name>